<proteinExistence type="inferred from homology"/>
<dbReference type="InterPro" id="IPR007607">
    <property type="entry name" value="BacA/B"/>
</dbReference>
<organism evidence="3 4">
    <name type="scientific">Henriciella mobilis</name>
    <dbReference type="NCBI Taxonomy" id="2305467"/>
    <lineage>
        <taxon>Bacteria</taxon>
        <taxon>Pseudomonadati</taxon>
        <taxon>Pseudomonadota</taxon>
        <taxon>Alphaproteobacteria</taxon>
        <taxon>Hyphomonadales</taxon>
        <taxon>Hyphomonadaceae</taxon>
        <taxon>Henriciella</taxon>
    </lineage>
</organism>
<name>A0A399RC10_9PROT</name>
<accession>A0A399RC10</accession>
<evidence type="ECO:0000313" key="3">
    <source>
        <dbReference type="EMBL" id="RIJ28213.1"/>
    </source>
</evidence>
<dbReference type="EMBL" id="QWFX01000013">
    <property type="protein sequence ID" value="RIJ28213.1"/>
    <property type="molecule type" value="Genomic_DNA"/>
</dbReference>
<comment type="caution">
    <text evidence="3">The sequence shown here is derived from an EMBL/GenBank/DDBJ whole genome shotgun (WGS) entry which is preliminary data.</text>
</comment>
<evidence type="ECO:0000256" key="1">
    <source>
        <dbReference type="ARBA" id="ARBA00044755"/>
    </source>
</evidence>
<comment type="similarity">
    <text evidence="1">Belongs to the bactofilin family.</text>
</comment>
<sequence>MFTKTKDSDTQMSSINPAQDAVKSAASKPTARSAASIICGDMEIHGSITSEGALQIDGLVDGDVSAADITIGAGGTVIGEVKAEAVKVKGEVRGSIRARKVELETGAKVHGDILHSSLSIQPNAMFEGQVKHDQDPLKDSAPKPANSDRPASKASDSTSTASGSASSQQSSTSASSTFSTGPSALS</sequence>
<feature type="compositionally biased region" description="Basic and acidic residues" evidence="2">
    <location>
        <begin position="129"/>
        <end position="141"/>
    </location>
</feature>
<dbReference type="RefSeq" id="WP_119376748.1">
    <property type="nucleotide sequence ID" value="NZ_QWFX01000013.1"/>
</dbReference>
<dbReference type="Proteomes" id="UP000266385">
    <property type="component" value="Unassembled WGS sequence"/>
</dbReference>
<feature type="region of interest" description="Disordered" evidence="2">
    <location>
        <begin position="128"/>
        <end position="186"/>
    </location>
</feature>
<reference evidence="3 4" key="1">
    <citation type="submission" date="2018-08" db="EMBL/GenBank/DDBJ databases">
        <title>Henriciella mobilis sp. nov., isolated from seawater.</title>
        <authorList>
            <person name="Cheng H."/>
            <person name="Wu Y.-H."/>
            <person name="Xu X.-W."/>
            <person name="Guo L.-L."/>
        </authorList>
    </citation>
    <scope>NUCLEOTIDE SEQUENCE [LARGE SCALE GENOMIC DNA]</scope>
    <source>
        <strain evidence="3 4">JN25</strain>
    </source>
</reference>
<keyword evidence="4" id="KW-1185">Reference proteome</keyword>
<dbReference type="AlphaFoldDB" id="A0A399RC10"/>
<evidence type="ECO:0000313" key="4">
    <source>
        <dbReference type="Proteomes" id="UP000266385"/>
    </source>
</evidence>
<protein>
    <submittedName>
        <fullName evidence="3">Polymer-forming cytoskeletal protein</fullName>
    </submittedName>
</protein>
<feature type="compositionally biased region" description="Low complexity" evidence="2">
    <location>
        <begin position="152"/>
        <end position="186"/>
    </location>
</feature>
<dbReference type="PANTHER" id="PTHR35024:SF4">
    <property type="entry name" value="POLYMER-FORMING CYTOSKELETAL PROTEIN"/>
    <property type="match status" value="1"/>
</dbReference>
<evidence type="ECO:0000256" key="2">
    <source>
        <dbReference type="SAM" id="MobiDB-lite"/>
    </source>
</evidence>
<dbReference type="Pfam" id="PF04519">
    <property type="entry name" value="Bactofilin"/>
    <property type="match status" value="1"/>
</dbReference>
<feature type="region of interest" description="Disordered" evidence="2">
    <location>
        <begin position="1"/>
        <end position="27"/>
    </location>
</feature>
<gene>
    <name evidence="3" type="ORF">D1223_12465</name>
</gene>
<dbReference type="OrthoDB" id="5738271at2"/>
<dbReference type="PANTHER" id="PTHR35024">
    <property type="entry name" value="HYPOTHETICAL CYTOSOLIC PROTEIN"/>
    <property type="match status" value="1"/>
</dbReference>